<gene>
    <name evidence="2" type="ORF">FHS40_008061</name>
</gene>
<feature type="region of interest" description="Disordered" evidence="1">
    <location>
        <begin position="86"/>
        <end position="113"/>
    </location>
</feature>
<evidence type="ECO:0000313" key="3">
    <source>
        <dbReference type="Proteomes" id="UP000549009"/>
    </source>
</evidence>
<proteinExistence type="predicted"/>
<dbReference type="RefSeq" id="WP_184925832.1">
    <property type="nucleotide sequence ID" value="NZ_BMSQ01000025.1"/>
</dbReference>
<organism evidence="2 3">
    <name type="scientific">Streptomyces spectabilis</name>
    <dbReference type="NCBI Taxonomy" id="68270"/>
    <lineage>
        <taxon>Bacteria</taxon>
        <taxon>Bacillati</taxon>
        <taxon>Actinomycetota</taxon>
        <taxon>Actinomycetes</taxon>
        <taxon>Kitasatosporales</taxon>
        <taxon>Streptomycetaceae</taxon>
        <taxon>Streptomyces</taxon>
    </lineage>
</organism>
<sequence length="113" mass="12535">MLRTFFGWSSASVRAEVDVISISSDHAWWLLLSYREVEELLFERDIGEVVAVADVDEDSGSGPDPDPRHRDQDLAKRVLLQQFLGPRSEDLALGGASRRRGGTGTRRRQPGAA</sequence>
<dbReference type="AlphaFoldDB" id="A0A7W8B4A6"/>
<dbReference type="EMBL" id="JACHJD010000022">
    <property type="protein sequence ID" value="MBB5108935.1"/>
    <property type="molecule type" value="Genomic_DNA"/>
</dbReference>
<feature type="region of interest" description="Disordered" evidence="1">
    <location>
        <begin position="53"/>
        <end position="72"/>
    </location>
</feature>
<dbReference type="Proteomes" id="UP000549009">
    <property type="component" value="Unassembled WGS sequence"/>
</dbReference>
<keyword evidence="3" id="KW-1185">Reference proteome</keyword>
<accession>A0A7W8B4A6</accession>
<protein>
    <submittedName>
        <fullName evidence="2">Uncharacterized protein</fullName>
    </submittedName>
</protein>
<reference evidence="2 3" key="1">
    <citation type="submission" date="2020-08" db="EMBL/GenBank/DDBJ databases">
        <title>Genomic Encyclopedia of Type Strains, Phase III (KMG-III): the genomes of soil and plant-associated and newly described type strains.</title>
        <authorList>
            <person name="Whitman W."/>
        </authorList>
    </citation>
    <scope>NUCLEOTIDE SEQUENCE [LARGE SCALE GENOMIC DNA]</scope>
    <source>
        <strain evidence="2 3">CECT 3146</strain>
    </source>
</reference>
<comment type="caution">
    <text evidence="2">The sequence shown here is derived from an EMBL/GenBank/DDBJ whole genome shotgun (WGS) entry which is preliminary data.</text>
</comment>
<feature type="compositionally biased region" description="Basic residues" evidence="1">
    <location>
        <begin position="97"/>
        <end position="113"/>
    </location>
</feature>
<evidence type="ECO:0000313" key="2">
    <source>
        <dbReference type="EMBL" id="MBB5108935.1"/>
    </source>
</evidence>
<name>A0A7W8B4A6_STRST</name>
<evidence type="ECO:0000256" key="1">
    <source>
        <dbReference type="SAM" id="MobiDB-lite"/>
    </source>
</evidence>